<comment type="caution">
    <text evidence="1">The sequence shown here is derived from an EMBL/GenBank/DDBJ whole genome shotgun (WGS) entry which is preliminary data.</text>
</comment>
<proteinExistence type="predicted"/>
<evidence type="ECO:0000313" key="1">
    <source>
        <dbReference type="EMBL" id="CAK8675590.1"/>
    </source>
</evidence>
<name>A0ABP0F7F9_CLALP</name>
<keyword evidence="2" id="KW-1185">Reference proteome</keyword>
<gene>
    <name evidence="1" type="ORF">CVLEPA_LOCUS5152</name>
</gene>
<evidence type="ECO:0000313" key="2">
    <source>
        <dbReference type="Proteomes" id="UP001642483"/>
    </source>
</evidence>
<accession>A0ABP0F7F9</accession>
<reference evidence="1 2" key="1">
    <citation type="submission" date="2024-02" db="EMBL/GenBank/DDBJ databases">
        <authorList>
            <person name="Daric V."/>
            <person name="Darras S."/>
        </authorList>
    </citation>
    <scope>NUCLEOTIDE SEQUENCE [LARGE SCALE GENOMIC DNA]</scope>
</reference>
<dbReference type="Proteomes" id="UP001642483">
    <property type="component" value="Unassembled WGS sequence"/>
</dbReference>
<sequence length="185" mass="19896">MLKTKDVFEIGASSSNASTDGSVHCKYPPCPRIPYVIVDEHVLQLALSDEALVDASPTVFCYPPCSRLPYKGQIDPCFPPGVSTADELLTITCNPNFFSSTVASTTEALSSNQGHAVTSNDHGHSETMRILSHVISMGFGYAQAYNLIISAELSGHPYSCANLSELVEDLVHLQETGSDGEKDQE</sequence>
<organism evidence="1 2">
    <name type="scientific">Clavelina lepadiformis</name>
    <name type="common">Light-bulb sea squirt</name>
    <name type="synonym">Ascidia lepadiformis</name>
    <dbReference type="NCBI Taxonomy" id="159417"/>
    <lineage>
        <taxon>Eukaryota</taxon>
        <taxon>Metazoa</taxon>
        <taxon>Chordata</taxon>
        <taxon>Tunicata</taxon>
        <taxon>Ascidiacea</taxon>
        <taxon>Aplousobranchia</taxon>
        <taxon>Clavelinidae</taxon>
        <taxon>Clavelina</taxon>
    </lineage>
</organism>
<dbReference type="EMBL" id="CAWYQH010000024">
    <property type="protein sequence ID" value="CAK8675590.1"/>
    <property type="molecule type" value="Genomic_DNA"/>
</dbReference>
<protein>
    <submittedName>
        <fullName evidence="1">Uncharacterized protein</fullName>
    </submittedName>
</protein>